<dbReference type="Pfam" id="PF05569">
    <property type="entry name" value="Peptidase_M56"/>
    <property type="match status" value="1"/>
</dbReference>
<dbReference type="EMBL" id="JAKHSK010000021">
    <property type="protein sequence ID" value="MCL6219498.1"/>
    <property type="molecule type" value="Genomic_DNA"/>
</dbReference>
<evidence type="ECO:0000256" key="1">
    <source>
        <dbReference type="SAM" id="Phobius"/>
    </source>
</evidence>
<feature type="domain" description="Peptidase M56" evidence="2">
    <location>
        <begin position="158"/>
        <end position="260"/>
    </location>
</feature>
<dbReference type="InterPro" id="IPR052173">
    <property type="entry name" value="Beta-lactam_resp_regulator"/>
</dbReference>
<name>A0A9X2CQB5_9FLAO</name>
<feature type="transmembrane region" description="Helical" evidence="1">
    <location>
        <begin position="35"/>
        <end position="55"/>
    </location>
</feature>
<reference evidence="3" key="1">
    <citation type="submission" date="2022-01" db="EMBL/GenBank/DDBJ databases">
        <title>Genome sequencing of Zunongwangia sp. M21534 genome.</title>
        <authorList>
            <person name="Chen Y."/>
            <person name="Dong C."/>
            <person name="Shao Z."/>
        </authorList>
    </citation>
    <scope>NUCLEOTIDE SEQUENCE</scope>
    <source>
        <strain evidence="3">MCCC M21534</strain>
    </source>
</reference>
<evidence type="ECO:0000313" key="3">
    <source>
        <dbReference type="EMBL" id="MCL6219498.1"/>
    </source>
</evidence>
<evidence type="ECO:0000313" key="4">
    <source>
        <dbReference type="Proteomes" id="UP001139521"/>
    </source>
</evidence>
<evidence type="ECO:0000259" key="2">
    <source>
        <dbReference type="Pfam" id="PF05569"/>
    </source>
</evidence>
<proteinExistence type="predicted"/>
<feature type="transmembrane region" description="Helical" evidence="1">
    <location>
        <begin position="6"/>
        <end position="23"/>
    </location>
</feature>
<accession>A0A9X2CQB5</accession>
<dbReference type="Gene3D" id="3.30.1150.10">
    <property type="match status" value="1"/>
</dbReference>
<keyword evidence="1" id="KW-0812">Transmembrane</keyword>
<organism evidence="3 4">
    <name type="scientific">Zunongwangia pacifica</name>
    <dbReference type="NCBI Taxonomy" id="2911062"/>
    <lineage>
        <taxon>Bacteria</taxon>
        <taxon>Pseudomonadati</taxon>
        <taxon>Bacteroidota</taxon>
        <taxon>Flavobacteriia</taxon>
        <taxon>Flavobacteriales</taxon>
        <taxon>Flavobacteriaceae</taxon>
        <taxon>Zunongwangia</taxon>
    </lineage>
</organism>
<dbReference type="InterPro" id="IPR008756">
    <property type="entry name" value="Peptidase_M56"/>
</dbReference>
<dbReference type="PANTHER" id="PTHR34978:SF3">
    <property type="entry name" value="SLR0241 PROTEIN"/>
    <property type="match status" value="1"/>
</dbReference>
<dbReference type="AlphaFoldDB" id="A0A9X2CQB5"/>
<protein>
    <submittedName>
        <fullName evidence="3">M56 family metallopeptidase</fullName>
    </submittedName>
</protein>
<keyword evidence="1" id="KW-0472">Membrane</keyword>
<comment type="caution">
    <text evidence="3">The sequence shown here is derived from an EMBL/GenBank/DDBJ whole genome shotgun (WGS) entry which is preliminary data.</text>
</comment>
<feature type="transmembrane region" description="Helical" evidence="1">
    <location>
        <begin position="271"/>
        <end position="292"/>
    </location>
</feature>
<gene>
    <name evidence="3" type="ORF">L1967_14470</name>
</gene>
<keyword evidence="1" id="KW-1133">Transmembrane helix</keyword>
<feature type="transmembrane region" description="Helical" evidence="1">
    <location>
        <begin position="95"/>
        <end position="118"/>
    </location>
</feature>
<sequence length="453" mass="51779">MLQYSIQVIVFQLLFWLVYEVSLKRTTFFTYNRWYLLLSFSLALILPLLKFNLFYDWISPERLSVFKAQQILELTAPETKIEASRNSIISKPAFINWWMITYATGVGISAILLSLKLFKLKSLFTKNLKSTEEQFRIIQLPQTKTAFTFFKTIFLGNELSASERDQILVHEKVHAKQLHSLDLLFFEVFKIIFWFNPLVYVYQSKIAMIHEYLADNESVKKTSKSNYFQHLLNANFGSEDLIFSSHFLNNSSLKKRIKMIQKKQSRSLAKLQYLIAIPLTFAMLVFVANVSANTIQNKVSEAISTSKANKNSTVVPTERITENSENLPIDIPFAVVDQIPLFKGCEDVAEADQKKCTVQKISDFVDDKINKNLSEELKNKEMQRIVVQFKISASGNVEAARARAINAGNDREALEMATVKAVEALPQFIPGEHKSEKVNVIYSLPIILNGGAK</sequence>
<keyword evidence="4" id="KW-1185">Reference proteome</keyword>
<dbReference type="RefSeq" id="WP_249602217.1">
    <property type="nucleotide sequence ID" value="NZ_JAKHSK010000021.1"/>
</dbReference>
<dbReference type="Proteomes" id="UP001139521">
    <property type="component" value="Unassembled WGS sequence"/>
</dbReference>
<dbReference type="PANTHER" id="PTHR34978">
    <property type="entry name" value="POSSIBLE SENSOR-TRANSDUCER PROTEIN BLAR"/>
    <property type="match status" value="1"/>
</dbReference>